<reference evidence="2" key="1">
    <citation type="journal article" date="2014" name="Nat. Commun.">
        <title>The emerging biofuel crop Camelina sativa retains a highly undifferentiated hexaploid genome structure.</title>
        <authorList>
            <person name="Kagale S."/>
            <person name="Koh C."/>
            <person name="Nixon J."/>
            <person name="Bollina V."/>
            <person name="Clarke W.E."/>
            <person name="Tuteja R."/>
            <person name="Spillane C."/>
            <person name="Robinson S.J."/>
            <person name="Links M.G."/>
            <person name="Clarke C."/>
            <person name="Higgins E.E."/>
            <person name="Huebert T."/>
            <person name="Sharpe A.G."/>
            <person name="Parkin I.A."/>
        </authorList>
    </citation>
    <scope>NUCLEOTIDE SEQUENCE [LARGE SCALE GENOMIC DNA]</scope>
    <source>
        <strain evidence="2">cv. DH55</strain>
    </source>
</reference>
<name>A0ABM0WUL6_CAMSA</name>
<dbReference type="InterPro" id="IPR036047">
    <property type="entry name" value="F-box-like_dom_sf"/>
</dbReference>
<evidence type="ECO:0000313" key="2">
    <source>
        <dbReference type="Proteomes" id="UP000694864"/>
    </source>
</evidence>
<dbReference type="GeneID" id="104755672"/>
<dbReference type="InterPro" id="IPR050232">
    <property type="entry name" value="FBL13/AtMIF1-like"/>
</dbReference>
<organism evidence="2 3">
    <name type="scientific">Camelina sativa</name>
    <name type="common">False flax</name>
    <name type="synonym">Myagrum sativum</name>
    <dbReference type="NCBI Taxonomy" id="90675"/>
    <lineage>
        <taxon>Eukaryota</taxon>
        <taxon>Viridiplantae</taxon>
        <taxon>Streptophyta</taxon>
        <taxon>Embryophyta</taxon>
        <taxon>Tracheophyta</taxon>
        <taxon>Spermatophyta</taxon>
        <taxon>Magnoliopsida</taxon>
        <taxon>eudicotyledons</taxon>
        <taxon>Gunneridae</taxon>
        <taxon>Pentapetalae</taxon>
        <taxon>rosids</taxon>
        <taxon>malvids</taxon>
        <taxon>Brassicales</taxon>
        <taxon>Brassicaceae</taxon>
        <taxon>Camelineae</taxon>
        <taxon>Camelina</taxon>
    </lineage>
</organism>
<dbReference type="Proteomes" id="UP000694864">
    <property type="component" value="Chromosome 17"/>
</dbReference>
<evidence type="ECO:0000259" key="1">
    <source>
        <dbReference type="PROSITE" id="PS50181"/>
    </source>
</evidence>
<accession>A0ABM0WUL6</accession>
<dbReference type="SUPFAM" id="SSF81383">
    <property type="entry name" value="F-box domain"/>
    <property type="match status" value="1"/>
</dbReference>
<evidence type="ECO:0000313" key="3">
    <source>
        <dbReference type="RefSeq" id="XP_010476406.1"/>
    </source>
</evidence>
<dbReference type="PANTHER" id="PTHR31900:SF33">
    <property type="entry name" value="PROTEIN WITH RNI-LIKE_FBD-LIKE DOMAIN"/>
    <property type="match status" value="1"/>
</dbReference>
<keyword evidence="2" id="KW-1185">Reference proteome</keyword>
<dbReference type="RefSeq" id="XP_010476406.1">
    <property type="nucleotide sequence ID" value="XM_010478104.1"/>
</dbReference>
<protein>
    <submittedName>
        <fullName evidence="3">F-box/FBD/LRR-repeat protein At1g13780-like</fullName>
    </submittedName>
</protein>
<dbReference type="SMART" id="SM00579">
    <property type="entry name" value="FBD"/>
    <property type="match status" value="1"/>
</dbReference>
<sequence>MMMPRHDRISELPESLITQILLHLPTKDSVKTSVLSTRWKNLWLHVPGLDLNCRDFSFKNQNELEMVRFIDRFLQFNPESRLLKFKVDYSRDQIPQFEDRIGDAVSRGVQVLDVKSNTLYQDADDGLVYPCIEFMPLNLYTSKTLLSLKLLCSGLWEPEGLVYMPCLRFMHLQGLRWRSSSGSGGSTMNLEKLVSGCPVLEELTYVKDINDDESVVTRVRSRSLKRFTAPVEYGCYGNLGVVQTFEIDAPGLEYMSLKEDHFDRIVVKNLTSLFMVDLDIKFIVESGRMFDSEDLSKRNEICDFLTGISSVRHMTISHQTVKVLGLYSKVGVIPKFNNLSRLHAVFPSSFIQFLPVFLESLPNLKHLILEIPYVEERTEEFKVINVPQCLVSALEFLEVKRLFDWGKEELKTASYFLENSAVLKKLTLRFMGCPQYYSDTDIYEELNNLTKRSPTCQIIIA</sequence>
<dbReference type="InterPro" id="IPR053781">
    <property type="entry name" value="F-box_AtFBL13-like"/>
</dbReference>
<dbReference type="PANTHER" id="PTHR31900">
    <property type="entry name" value="F-BOX/RNI SUPERFAMILY PROTEIN-RELATED"/>
    <property type="match status" value="1"/>
</dbReference>
<gene>
    <name evidence="3" type="primary">LOC104755672</name>
</gene>
<dbReference type="InterPro" id="IPR001810">
    <property type="entry name" value="F-box_dom"/>
</dbReference>
<dbReference type="InterPro" id="IPR006566">
    <property type="entry name" value="FBD"/>
</dbReference>
<feature type="domain" description="F-box" evidence="1">
    <location>
        <begin position="6"/>
        <end position="42"/>
    </location>
</feature>
<dbReference type="CDD" id="cd22160">
    <property type="entry name" value="F-box_AtFBL13-like"/>
    <property type="match status" value="1"/>
</dbReference>
<dbReference type="Pfam" id="PF00646">
    <property type="entry name" value="F-box"/>
    <property type="match status" value="1"/>
</dbReference>
<dbReference type="PROSITE" id="PS50181">
    <property type="entry name" value="FBOX"/>
    <property type="match status" value="1"/>
</dbReference>
<dbReference type="Pfam" id="PF08387">
    <property type="entry name" value="FBD"/>
    <property type="match status" value="1"/>
</dbReference>
<dbReference type="SMART" id="SM00256">
    <property type="entry name" value="FBOX"/>
    <property type="match status" value="1"/>
</dbReference>
<reference evidence="3" key="2">
    <citation type="submission" date="2025-08" db="UniProtKB">
        <authorList>
            <consortium name="RefSeq"/>
        </authorList>
    </citation>
    <scope>IDENTIFICATION</scope>
    <source>
        <tissue evidence="3">Leaf</tissue>
    </source>
</reference>
<proteinExistence type="predicted"/>
<dbReference type="SUPFAM" id="SSF52047">
    <property type="entry name" value="RNI-like"/>
    <property type="match status" value="1"/>
</dbReference>
<dbReference type="Gene3D" id="1.20.1280.50">
    <property type="match status" value="1"/>
</dbReference>